<evidence type="ECO:0000313" key="2">
    <source>
        <dbReference type="Proteomes" id="UP000245626"/>
    </source>
</evidence>
<evidence type="ECO:0000313" key="1">
    <source>
        <dbReference type="EMBL" id="PWN47172.1"/>
    </source>
</evidence>
<accession>A0ACD0NN18</accession>
<dbReference type="EMBL" id="KZ820516">
    <property type="protein sequence ID" value="PWN47172.1"/>
    <property type="molecule type" value="Genomic_DNA"/>
</dbReference>
<dbReference type="Proteomes" id="UP000245626">
    <property type="component" value="Unassembled WGS sequence"/>
</dbReference>
<reference evidence="1 2" key="1">
    <citation type="journal article" date="2018" name="Mol. Biol. Evol.">
        <title>Broad Genomic Sampling Reveals a Smut Pathogenic Ancestry of the Fungal Clade Ustilaginomycotina.</title>
        <authorList>
            <person name="Kijpornyongpan T."/>
            <person name="Mondo S.J."/>
            <person name="Barry K."/>
            <person name="Sandor L."/>
            <person name="Lee J."/>
            <person name="Lipzen A."/>
            <person name="Pangilinan J."/>
            <person name="LaButti K."/>
            <person name="Hainaut M."/>
            <person name="Henrissat B."/>
            <person name="Grigoriev I.V."/>
            <person name="Spatafora J.W."/>
            <person name="Aime M.C."/>
        </authorList>
    </citation>
    <scope>NUCLEOTIDE SEQUENCE [LARGE SCALE GENOMIC DNA]</scope>
    <source>
        <strain evidence="1 2">SA 807</strain>
    </source>
</reference>
<name>A0ACD0NN18_9BASI</name>
<organism evidence="1 2">
    <name type="scientific">Violaceomyces palustris</name>
    <dbReference type="NCBI Taxonomy" id="1673888"/>
    <lineage>
        <taxon>Eukaryota</taxon>
        <taxon>Fungi</taxon>
        <taxon>Dikarya</taxon>
        <taxon>Basidiomycota</taxon>
        <taxon>Ustilaginomycotina</taxon>
        <taxon>Ustilaginomycetes</taxon>
        <taxon>Violaceomycetales</taxon>
        <taxon>Violaceomycetaceae</taxon>
        <taxon>Violaceomyces</taxon>
    </lineage>
</organism>
<keyword evidence="2" id="KW-1185">Reference proteome</keyword>
<proteinExistence type="predicted"/>
<protein>
    <submittedName>
        <fullName evidence="1">FAD/NAD(P)-binding domain-containing protein</fullName>
    </submittedName>
</protein>
<gene>
    <name evidence="1" type="ORF">IE53DRAFT_364872</name>
</gene>
<sequence>MSLEKTHYDVAILSTGLTQSILSAALSKANLSVIHLDNNDYYADQWASLTLSEIDSWARSRYSKTGISHLDISYPSSSSPSPSTPPAPSSDIDEDHSPSSHQQHESPDGPPEEALKLDRHYALSLAPTLLASTGPSIDTLVKSNVASYATFRLLEHTAVFTSPETIERVPSSKEDIFKHKGLGLIDKRKLMRLLAYAASGDWEKPENRGQLEAIPFPRYLSEQHKLPPHLVRAVAYGVSLSSSSEESTLTALARARDHLRSTGRYGNSAYLVGQYGGAGELAQGYCRASAVHGGTFILAHKVKSLQRQGQEEGGEGEVAESVWSIEVQGLEERITANWVVASDEMLDELDDSPQTSRQEPPASDVGGIDVVRGILVLDRPIDFVETATEPESSYRVEAEDEEDGAKAPVKPKTPPETGLLVFPPNSLEEEGVDGGGGHSETIMALMMGEGTFSCPKGQYVFYLQTQIPSQSPRSAKEILSGAIQAILKLAGKSSPADPVPERDGEEENPTSKEEEVIPILQLVYRQKIASDGHTRKDERLFSVPFPPMSTSGPTSKTTPPTLADLPDLSTNQAERLFWQIVGEEQRSISERNASRRKKRRDPSEFQGRGGRGYDDGVQSEEETEEEEGVDFFG</sequence>